<gene>
    <name evidence="2" type="ORF">PILCRDRAFT_14548</name>
</gene>
<dbReference type="InParanoid" id="A0A0C3F2Y3"/>
<sequence>MESLRSPHGLTQSLHGLQVDPWGSVNYSNDVQYKELLLLLLAAKNGEPLEGQPPAWVSWQSTDGYMPKEFFDPQSSLSLSAFTQWIETDPITADNHKLALRLASYHQVELVALGCGLAFRALWIAQFLDRYSDVPAHIIDSPNPFSTYEQLSHTIQDLLTGYAESSVIFLSLTICLLSNYVHRIQEVKAHNACRAQSSNQGTSKDTAGNTEDAGETENTVRDDGAAVGNNAVLKGNGVNGEDVAPHGKGRKVLDNVGHKHQQGLSGVPPSVHYLREEAGLAGPVWEMMGAKWHALGSIWLHAEQALSKSGRTDLSFGKIRQSNIPEEWKDWHTRKS</sequence>
<dbReference type="Proteomes" id="UP000054166">
    <property type="component" value="Unassembled WGS sequence"/>
</dbReference>
<dbReference type="EMBL" id="KN833063">
    <property type="protein sequence ID" value="KIM74286.1"/>
    <property type="molecule type" value="Genomic_DNA"/>
</dbReference>
<evidence type="ECO:0000313" key="2">
    <source>
        <dbReference type="EMBL" id="KIM74286.1"/>
    </source>
</evidence>
<organism evidence="2 3">
    <name type="scientific">Piloderma croceum (strain F 1598)</name>
    <dbReference type="NCBI Taxonomy" id="765440"/>
    <lineage>
        <taxon>Eukaryota</taxon>
        <taxon>Fungi</taxon>
        <taxon>Dikarya</taxon>
        <taxon>Basidiomycota</taxon>
        <taxon>Agaricomycotina</taxon>
        <taxon>Agaricomycetes</taxon>
        <taxon>Agaricomycetidae</taxon>
        <taxon>Atheliales</taxon>
        <taxon>Atheliaceae</taxon>
        <taxon>Piloderma</taxon>
    </lineage>
</organism>
<name>A0A0C3F2Y3_PILCF</name>
<accession>A0A0C3F2Y3</accession>
<dbReference type="HOGENOM" id="CLU_826704_0_0_1"/>
<dbReference type="AlphaFoldDB" id="A0A0C3F2Y3"/>
<evidence type="ECO:0000313" key="3">
    <source>
        <dbReference type="Proteomes" id="UP000054166"/>
    </source>
</evidence>
<evidence type="ECO:0000256" key="1">
    <source>
        <dbReference type="SAM" id="MobiDB-lite"/>
    </source>
</evidence>
<reference evidence="2 3" key="1">
    <citation type="submission" date="2014-04" db="EMBL/GenBank/DDBJ databases">
        <authorList>
            <consortium name="DOE Joint Genome Institute"/>
            <person name="Kuo A."/>
            <person name="Tarkka M."/>
            <person name="Buscot F."/>
            <person name="Kohler A."/>
            <person name="Nagy L.G."/>
            <person name="Floudas D."/>
            <person name="Copeland A."/>
            <person name="Barry K.W."/>
            <person name="Cichocki N."/>
            <person name="Veneault-Fourrey C."/>
            <person name="LaButti K."/>
            <person name="Lindquist E.A."/>
            <person name="Lipzen A."/>
            <person name="Lundell T."/>
            <person name="Morin E."/>
            <person name="Murat C."/>
            <person name="Sun H."/>
            <person name="Tunlid A."/>
            <person name="Henrissat B."/>
            <person name="Grigoriev I.V."/>
            <person name="Hibbett D.S."/>
            <person name="Martin F."/>
            <person name="Nordberg H.P."/>
            <person name="Cantor M.N."/>
            <person name="Hua S.X."/>
        </authorList>
    </citation>
    <scope>NUCLEOTIDE SEQUENCE [LARGE SCALE GENOMIC DNA]</scope>
    <source>
        <strain evidence="2 3">F 1598</strain>
    </source>
</reference>
<proteinExistence type="predicted"/>
<reference evidence="3" key="2">
    <citation type="submission" date="2015-01" db="EMBL/GenBank/DDBJ databases">
        <title>Evolutionary Origins and Diversification of the Mycorrhizal Mutualists.</title>
        <authorList>
            <consortium name="DOE Joint Genome Institute"/>
            <consortium name="Mycorrhizal Genomics Consortium"/>
            <person name="Kohler A."/>
            <person name="Kuo A."/>
            <person name="Nagy L.G."/>
            <person name="Floudas D."/>
            <person name="Copeland A."/>
            <person name="Barry K.W."/>
            <person name="Cichocki N."/>
            <person name="Veneault-Fourrey C."/>
            <person name="LaButti K."/>
            <person name="Lindquist E.A."/>
            <person name="Lipzen A."/>
            <person name="Lundell T."/>
            <person name="Morin E."/>
            <person name="Murat C."/>
            <person name="Riley R."/>
            <person name="Ohm R."/>
            <person name="Sun H."/>
            <person name="Tunlid A."/>
            <person name="Henrissat B."/>
            <person name="Grigoriev I.V."/>
            <person name="Hibbett D.S."/>
            <person name="Martin F."/>
        </authorList>
    </citation>
    <scope>NUCLEOTIDE SEQUENCE [LARGE SCALE GENOMIC DNA]</scope>
    <source>
        <strain evidence="3">F 1598</strain>
    </source>
</reference>
<keyword evidence="3" id="KW-1185">Reference proteome</keyword>
<feature type="compositionally biased region" description="Polar residues" evidence="1">
    <location>
        <begin position="194"/>
        <end position="209"/>
    </location>
</feature>
<feature type="region of interest" description="Disordered" evidence="1">
    <location>
        <begin position="192"/>
        <end position="248"/>
    </location>
</feature>
<protein>
    <submittedName>
        <fullName evidence="2">Uncharacterized protein</fullName>
    </submittedName>
</protein>